<dbReference type="AlphaFoldDB" id="A0AAD7B0D2"/>
<dbReference type="Gene3D" id="3.80.10.10">
    <property type="entry name" value="Ribonuclease Inhibitor"/>
    <property type="match status" value="1"/>
</dbReference>
<evidence type="ECO:0000313" key="2">
    <source>
        <dbReference type="Proteomes" id="UP001221142"/>
    </source>
</evidence>
<dbReference type="Proteomes" id="UP001221142">
    <property type="component" value="Unassembled WGS sequence"/>
</dbReference>
<accession>A0AAD7B0D2</accession>
<proteinExistence type="predicted"/>
<name>A0AAD7B0D2_9AGAR</name>
<sequence>MPSRERIPNEIWLEIFRSPPRQALTRVHSTHRQFTAISRPLLFTHFTFHPYVLDERGYLCVFFSDDRSRELERLKVWSSDEIALVRQCTLAPLECYQASQGHEPWRVSWPGDEAYILNSEFVQRISKFTGLRKLSASQLDIDSAALADICGFPLLNDLSIDSCEVEDCDISDMEPLLLRRFLSRGSADLWIPLLDIAFLHELHLTGQFLHETISAVSSFPRVHTLTTTNDLSTASAAAFSKFPAVRIPKLEKQRRCRSHPEDTSCPSTSHILPLINTYIGPHYIRTREQMDR</sequence>
<evidence type="ECO:0008006" key="3">
    <source>
        <dbReference type="Google" id="ProtNLM"/>
    </source>
</evidence>
<gene>
    <name evidence="1" type="ORF">FB45DRAFT_1041654</name>
</gene>
<keyword evidence="2" id="KW-1185">Reference proteome</keyword>
<dbReference type="InterPro" id="IPR032675">
    <property type="entry name" value="LRR_dom_sf"/>
</dbReference>
<reference evidence="1" key="1">
    <citation type="submission" date="2023-03" db="EMBL/GenBank/DDBJ databases">
        <title>Massive genome expansion in bonnet fungi (Mycena s.s.) driven by repeated elements and novel gene families across ecological guilds.</title>
        <authorList>
            <consortium name="Lawrence Berkeley National Laboratory"/>
            <person name="Harder C.B."/>
            <person name="Miyauchi S."/>
            <person name="Viragh M."/>
            <person name="Kuo A."/>
            <person name="Thoen E."/>
            <person name="Andreopoulos B."/>
            <person name="Lu D."/>
            <person name="Skrede I."/>
            <person name="Drula E."/>
            <person name="Henrissat B."/>
            <person name="Morin E."/>
            <person name="Kohler A."/>
            <person name="Barry K."/>
            <person name="LaButti K."/>
            <person name="Morin E."/>
            <person name="Salamov A."/>
            <person name="Lipzen A."/>
            <person name="Mereny Z."/>
            <person name="Hegedus B."/>
            <person name="Baldrian P."/>
            <person name="Stursova M."/>
            <person name="Weitz H."/>
            <person name="Taylor A."/>
            <person name="Grigoriev I.V."/>
            <person name="Nagy L.G."/>
            <person name="Martin F."/>
            <person name="Kauserud H."/>
        </authorList>
    </citation>
    <scope>NUCLEOTIDE SEQUENCE</scope>
    <source>
        <strain evidence="1">9284</strain>
    </source>
</reference>
<organism evidence="1 2">
    <name type="scientific">Roridomyces roridus</name>
    <dbReference type="NCBI Taxonomy" id="1738132"/>
    <lineage>
        <taxon>Eukaryota</taxon>
        <taxon>Fungi</taxon>
        <taxon>Dikarya</taxon>
        <taxon>Basidiomycota</taxon>
        <taxon>Agaricomycotina</taxon>
        <taxon>Agaricomycetes</taxon>
        <taxon>Agaricomycetidae</taxon>
        <taxon>Agaricales</taxon>
        <taxon>Marasmiineae</taxon>
        <taxon>Mycenaceae</taxon>
        <taxon>Roridomyces</taxon>
    </lineage>
</organism>
<evidence type="ECO:0000313" key="1">
    <source>
        <dbReference type="EMBL" id="KAJ7606067.1"/>
    </source>
</evidence>
<protein>
    <recommendedName>
        <fullName evidence="3">F-box domain-containing protein</fullName>
    </recommendedName>
</protein>
<dbReference type="EMBL" id="JARKIF010000064">
    <property type="protein sequence ID" value="KAJ7606067.1"/>
    <property type="molecule type" value="Genomic_DNA"/>
</dbReference>
<comment type="caution">
    <text evidence="1">The sequence shown here is derived from an EMBL/GenBank/DDBJ whole genome shotgun (WGS) entry which is preliminary data.</text>
</comment>